<keyword evidence="2" id="KW-0472">Membrane</keyword>
<feature type="region of interest" description="Disordered" evidence="1">
    <location>
        <begin position="15"/>
        <end position="44"/>
    </location>
</feature>
<evidence type="ECO:0000256" key="2">
    <source>
        <dbReference type="SAM" id="Phobius"/>
    </source>
</evidence>
<feature type="transmembrane region" description="Helical" evidence="2">
    <location>
        <begin position="59"/>
        <end position="77"/>
    </location>
</feature>
<dbReference type="RefSeq" id="WP_390363385.1">
    <property type="nucleotide sequence ID" value="NZ_JBHTKJ010000045.1"/>
</dbReference>
<name>A0ABW3LRV3_9BACI</name>
<reference evidence="5" key="1">
    <citation type="journal article" date="2019" name="Int. J. Syst. Evol. Microbiol.">
        <title>The Global Catalogue of Microorganisms (GCM) 10K type strain sequencing project: providing services to taxonomists for standard genome sequencing and annotation.</title>
        <authorList>
            <consortium name="The Broad Institute Genomics Platform"/>
            <consortium name="The Broad Institute Genome Sequencing Center for Infectious Disease"/>
            <person name="Wu L."/>
            <person name="Ma J."/>
        </authorList>
    </citation>
    <scope>NUCLEOTIDE SEQUENCE [LARGE SCALE GENOMIC DNA]</scope>
    <source>
        <strain evidence="5">CCUG 56754</strain>
    </source>
</reference>
<accession>A0ABW3LRV3</accession>
<evidence type="ECO:0000313" key="4">
    <source>
        <dbReference type="EMBL" id="MFD1039729.1"/>
    </source>
</evidence>
<dbReference type="Pfam" id="PF14285">
    <property type="entry name" value="DUF4367"/>
    <property type="match status" value="1"/>
</dbReference>
<organism evidence="4 5">
    <name type="scientific">Virgibacillus byunsanensis</name>
    <dbReference type="NCBI Taxonomy" id="570945"/>
    <lineage>
        <taxon>Bacteria</taxon>
        <taxon>Bacillati</taxon>
        <taxon>Bacillota</taxon>
        <taxon>Bacilli</taxon>
        <taxon>Bacillales</taxon>
        <taxon>Bacillaceae</taxon>
        <taxon>Virgibacillus</taxon>
    </lineage>
</organism>
<sequence length="258" mass="29224">MKNLNDEKLDRITKEAIHSELENSPVPPMSSEESWQQIHHRLSKQRSGSTKSRYFKNKFVFAAAAIFLIASLVFALPQSGVAYSKLTEVFHNIQGSVVQLFTKVGDKGPASERPPSSDEYVIIEDSEMITKQLNLEEARQETAFTITLPKFVPEEFVLESVTVMMIKGELSDDILLHYEGDQRKFTINQKQVGDSFSSGVTVDNDDTQVESIVINDYQAQLLLFKNDVSELFWVTQSFYFSIRGELAKEEIVEIANSL</sequence>
<feature type="domain" description="DUF4367" evidence="3">
    <location>
        <begin position="149"/>
        <end position="258"/>
    </location>
</feature>
<proteinExistence type="predicted"/>
<dbReference type="EMBL" id="JBHTKJ010000045">
    <property type="protein sequence ID" value="MFD1039729.1"/>
    <property type="molecule type" value="Genomic_DNA"/>
</dbReference>
<evidence type="ECO:0000313" key="5">
    <source>
        <dbReference type="Proteomes" id="UP001597040"/>
    </source>
</evidence>
<gene>
    <name evidence="4" type="ORF">ACFQ3N_15180</name>
</gene>
<keyword evidence="5" id="KW-1185">Reference proteome</keyword>
<evidence type="ECO:0000259" key="3">
    <source>
        <dbReference type="Pfam" id="PF14285"/>
    </source>
</evidence>
<comment type="caution">
    <text evidence="4">The sequence shown here is derived from an EMBL/GenBank/DDBJ whole genome shotgun (WGS) entry which is preliminary data.</text>
</comment>
<keyword evidence="2" id="KW-1133">Transmembrane helix</keyword>
<dbReference type="Proteomes" id="UP001597040">
    <property type="component" value="Unassembled WGS sequence"/>
</dbReference>
<dbReference type="InterPro" id="IPR025377">
    <property type="entry name" value="DUF4367"/>
</dbReference>
<evidence type="ECO:0000256" key="1">
    <source>
        <dbReference type="SAM" id="MobiDB-lite"/>
    </source>
</evidence>
<keyword evidence="2" id="KW-0812">Transmembrane</keyword>
<protein>
    <submittedName>
        <fullName evidence="4">DUF4367 domain-containing protein</fullName>
    </submittedName>
</protein>